<comment type="caution">
    <text evidence="1">The sequence shown here is derived from an EMBL/GenBank/DDBJ whole genome shotgun (WGS) entry which is preliminary data.</text>
</comment>
<dbReference type="Proteomes" id="UP000801492">
    <property type="component" value="Unassembled WGS sequence"/>
</dbReference>
<dbReference type="AlphaFoldDB" id="A0A8K0G5J1"/>
<dbReference type="OrthoDB" id="6077919at2759"/>
<gene>
    <name evidence="1" type="ORF">ILUMI_13720</name>
</gene>
<keyword evidence="2" id="KW-1185">Reference proteome</keyword>
<evidence type="ECO:0000313" key="2">
    <source>
        <dbReference type="Proteomes" id="UP000801492"/>
    </source>
</evidence>
<evidence type="ECO:0000313" key="1">
    <source>
        <dbReference type="EMBL" id="KAF2892455.1"/>
    </source>
</evidence>
<reference evidence="1" key="1">
    <citation type="submission" date="2019-08" db="EMBL/GenBank/DDBJ databases">
        <title>The genome of the North American firefly Photinus pyralis.</title>
        <authorList>
            <consortium name="Photinus pyralis genome working group"/>
            <person name="Fallon T.R."/>
            <person name="Sander Lower S.E."/>
            <person name="Weng J.-K."/>
        </authorList>
    </citation>
    <scope>NUCLEOTIDE SEQUENCE</scope>
    <source>
        <strain evidence="1">TRF0915ILg1</strain>
        <tissue evidence="1">Whole body</tissue>
    </source>
</reference>
<protein>
    <recommendedName>
        <fullName evidence="3">PiggyBac transposable element-derived protein domain-containing protein</fullName>
    </recommendedName>
</protein>
<sequence>MHHDASVNEGSQKSEIVHLYNDTKSGVDPLDVNAPVLYSVQRRSRRWPMVVAFAVLNISGVNSRVLYQCSANAQGIRRFKYLEALGFRLLEPLLRKTIENKKVPMKRRLLAAEILEIALPDTQT</sequence>
<proteinExistence type="predicted"/>
<name>A0A8K0G5J1_IGNLU</name>
<accession>A0A8K0G5J1</accession>
<organism evidence="1 2">
    <name type="scientific">Ignelater luminosus</name>
    <name type="common">Cucubano</name>
    <name type="synonym">Pyrophorus luminosus</name>
    <dbReference type="NCBI Taxonomy" id="2038154"/>
    <lineage>
        <taxon>Eukaryota</taxon>
        <taxon>Metazoa</taxon>
        <taxon>Ecdysozoa</taxon>
        <taxon>Arthropoda</taxon>
        <taxon>Hexapoda</taxon>
        <taxon>Insecta</taxon>
        <taxon>Pterygota</taxon>
        <taxon>Neoptera</taxon>
        <taxon>Endopterygota</taxon>
        <taxon>Coleoptera</taxon>
        <taxon>Polyphaga</taxon>
        <taxon>Elateriformia</taxon>
        <taxon>Elateroidea</taxon>
        <taxon>Elateridae</taxon>
        <taxon>Agrypninae</taxon>
        <taxon>Pyrophorini</taxon>
        <taxon>Ignelater</taxon>
    </lineage>
</organism>
<evidence type="ECO:0008006" key="3">
    <source>
        <dbReference type="Google" id="ProtNLM"/>
    </source>
</evidence>
<dbReference type="EMBL" id="VTPC01008719">
    <property type="protein sequence ID" value="KAF2892455.1"/>
    <property type="molecule type" value="Genomic_DNA"/>
</dbReference>